<evidence type="ECO:0000313" key="4">
    <source>
        <dbReference type="Proteomes" id="UP000270866"/>
    </source>
</evidence>
<evidence type="ECO:0000256" key="2">
    <source>
        <dbReference type="SAM" id="SignalP"/>
    </source>
</evidence>
<keyword evidence="1" id="KW-1133">Transmembrane helix</keyword>
<keyword evidence="1" id="KW-0812">Transmembrane</keyword>
<reference evidence="3 4" key="1">
    <citation type="journal article" date="2018" name="Sci. Rep.">
        <title>Characterisation of pathogen-specific regions and novel effector candidates in Fusarium oxysporum f. sp. cepae.</title>
        <authorList>
            <person name="Armitage A.D."/>
            <person name="Taylor A."/>
            <person name="Sobczyk M.K."/>
            <person name="Baxter L."/>
            <person name="Greenfield B.P."/>
            <person name="Bates H.J."/>
            <person name="Wilson F."/>
            <person name="Jackson A.C."/>
            <person name="Ott S."/>
            <person name="Harrison R.J."/>
            <person name="Clarkson J.P."/>
        </authorList>
    </citation>
    <scope>NUCLEOTIDE SEQUENCE [LARGE SCALE GENOMIC DNA]</scope>
    <source>
        <strain evidence="3 4">FoC_Fus2</strain>
    </source>
</reference>
<sequence>MRRSKILYLLAAHGLCISIAAAGLDRSRSQFRQFFPTVEQYSKPRFHEECPKQFAEYFNESLHETGGSHIYSGDLMNCILNAYGEMDKANMAVTAILLALLPAGLVQFGPSMAEISLLSTRRPVLATFLGFGLMSPNPTEFDFEGILEKASNDGAPLIPIRALDGRHFVAKVLVSLIEYAIAMGATGNLFYQVYRFTYHAVSLAPLVVYLPGLPETATLFGWAFLNLPIYLLSFIVFALTFRRTTPRRRNRLAEFILDELTPCGQGRDLRIERRQDRKFLQHLLGTAVRLVGGLHIILGTVLIGSIVLIPLADSLPVIYTFVFAALLTRAVLSYELNGLARKTNVELTEKPGQVDTQARHPYVHETYGLEPKQYNSLQQSD</sequence>
<dbReference type="AlphaFoldDB" id="A0A3L6MV82"/>
<feature type="transmembrane region" description="Helical" evidence="1">
    <location>
        <begin position="219"/>
        <end position="241"/>
    </location>
</feature>
<comment type="caution">
    <text evidence="3">The sequence shown here is derived from an EMBL/GenBank/DDBJ whole genome shotgun (WGS) entry which is preliminary data.</text>
</comment>
<protein>
    <submittedName>
        <fullName evidence="3">Uncharacterized protein</fullName>
    </submittedName>
</protein>
<feature type="transmembrane region" description="Helical" evidence="1">
    <location>
        <begin position="315"/>
        <end position="332"/>
    </location>
</feature>
<gene>
    <name evidence="3" type="ORF">BFJ65_g16863</name>
</gene>
<keyword evidence="1" id="KW-0472">Membrane</keyword>
<feature type="transmembrane region" description="Helical" evidence="1">
    <location>
        <begin position="91"/>
        <end position="113"/>
    </location>
</feature>
<feature type="chain" id="PRO_5018312782" evidence="2">
    <location>
        <begin position="23"/>
        <end position="381"/>
    </location>
</feature>
<dbReference type="EMBL" id="MRCU01000014">
    <property type="protein sequence ID" value="RKK08203.1"/>
    <property type="molecule type" value="Genomic_DNA"/>
</dbReference>
<proteinExistence type="predicted"/>
<organism evidence="3 4">
    <name type="scientific">Fusarium oxysporum f. sp. cepae</name>
    <dbReference type="NCBI Taxonomy" id="396571"/>
    <lineage>
        <taxon>Eukaryota</taxon>
        <taxon>Fungi</taxon>
        <taxon>Dikarya</taxon>
        <taxon>Ascomycota</taxon>
        <taxon>Pezizomycotina</taxon>
        <taxon>Sordariomycetes</taxon>
        <taxon>Hypocreomycetidae</taxon>
        <taxon>Hypocreales</taxon>
        <taxon>Nectriaceae</taxon>
        <taxon>Fusarium</taxon>
        <taxon>Fusarium oxysporum species complex</taxon>
    </lineage>
</organism>
<evidence type="ECO:0000313" key="3">
    <source>
        <dbReference type="EMBL" id="RKK08203.1"/>
    </source>
</evidence>
<feature type="transmembrane region" description="Helical" evidence="1">
    <location>
        <begin position="168"/>
        <end position="191"/>
    </location>
</feature>
<accession>A0A3L6MV82</accession>
<dbReference type="Proteomes" id="UP000270866">
    <property type="component" value="Unassembled WGS sequence"/>
</dbReference>
<feature type="signal peptide" evidence="2">
    <location>
        <begin position="1"/>
        <end position="22"/>
    </location>
</feature>
<evidence type="ECO:0000256" key="1">
    <source>
        <dbReference type="SAM" id="Phobius"/>
    </source>
</evidence>
<feature type="transmembrane region" description="Helical" evidence="1">
    <location>
        <begin position="283"/>
        <end position="309"/>
    </location>
</feature>
<name>A0A3L6MV82_FUSOX</name>
<keyword evidence="2" id="KW-0732">Signal</keyword>